<keyword evidence="2 7" id="KW-0055">Arginine biosynthesis</keyword>
<dbReference type="GO" id="GO:0070401">
    <property type="term" value="F:NADP+ binding"/>
    <property type="evidence" value="ECO:0007669"/>
    <property type="project" value="InterPro"/>
</dbReference>
<evidence type="ECO:0000259" key="9">
    <source>
        <dbReference type="SMART" id="SM00859"/>
    </source>
</evidence>
<accession>A0A327Y7A4</accession>
<name>A0A327Y7A4_9BACL</name>
<dbReference type="UniPathway" id="UPA00068">
    <property type="reaction ID" value="UER00108"/>
</dbReference>
<dbReference type="Gene3D" id="3.40.50.720">
    <property type="entry name" value="NAD(P)-binding Rossmann-like Domain"/>
    <property type="match status" value="1"/>
</dbReference>
<dbReference type="CDD" id="cd17895">
    <property type="entry name" value="AGPR_1_N"/>
    <property type="match status" value="1"/>
</dbReference>
<dbReference type="NCBIfam" id="TIGR01850">
    <property type="entry name" value="argC"/>
    <property type="match status" value="1"/>
</dbReference>
<sequence>MKIAIIGATGYGGVELLRFLQYHPFVHVQSVHSSSQEGTALSAVYPHLQQAESSMLEKIDVEQISKTSDIVFLATPPGVSSELTPRFYECGVKVIDLSGDFRIKEGHVYEQWYKRTAPPQTYLEKAVYGLSEWNRAEVNDAKIIANPGCYPTATLLGLAPLVQNGLIKEDSIVIDAKSGVSGAGRHVSLNTHFSETNENVKIYKVNEHQHIPEIEQMLLKWNEQIKPITFSTHLIPMTRGIMATIYAQAKKELSAEMLVDLYKTSYESAKFVRIRERGNYPSTKEVYGSNYCDIGIAYDERTGRITVVSVIDNLVKGAAGQAIQNLNIMMGIEEDTGLQFMPVYP</sequence>
<dbReference type="PANTHER" id="PTHR32338">
    <property type="entry name" value="N-ACETYL-GAMMA-GLUTAMYL-PHOSPHATE REDUCTASE, CHLOROPLASTIC-RELATED-RELATED"/>
    <property type="match status" value="1"/>
</dbReference>
<feature type="active site" evidence="7 8">
    <location>
        <position position="149"/>
    </location>
</feature>
<dbReference type="SUPFAM" id="SSF55347">
    <property type="entry name" value="Glyceraldehyde-3-phosphate dehydrogenase-like, C-terminal domain"/>
    <property type="match status" value="1"/>
</dbReference>
<comment type="catalytic activity">
    <reaction evidence="6 7">
        <text>N-acetyl-L-glutamate 5-semialdehyde + phosphate + NADP(+) = N-acetyl-L-glutamyl 5-phosphate + NADPH + H(+)</text>
        <dbReference type="Rhea" id="RHEA:21588"/>
        <dbReference type="ChEBI" id="CHEBI:15378"/>
        <dbReference type="ChEBI" id="CHEBI:29123"/>
        <dbReference type="ChEBI" id="CHEBI:43474"/>
        <dbReference type="ChEBI" id="CHEBI:57783"/>
        <dbReference type="ChEBI" id="CHEBI:57936"/>
        <dbReference type="ChEBI" id="CHEBI:58349"/>
        <dbReference type="EC" id="1.2.1.38"/>
    </reaction>
</comment>
<proteinExistence type="inferred from homology"/>
<reference evidence="10 11" key="1">
    <citation type="submission" date="2018-06" db="EMBL/GenBank/DDBJ databases">
        <title>Genomic Encyclopedia of Type Strains, Phase III (KMG-III): the genomes of soil and plant-associated and newly described type strains.</title>
        <authorList>
            <person name="Whitman W."/>
        </authorList>
    </citation>
    <scope>NUCLEOTIDE SEQUENCE [LARGE SCALE GENOMIC DNA]</scope>
    <source>
        <strain evidence="10 11">CGMCC 1.8979</strain>
    </source>
</reference>
<dbReference type="InterPro" id="IPR058924">
    <property type="entry name" value="AGPR_dimerisation_dom"/>
</dbReference>
<keyword evidence="3 7" id="KW-0028">Amino-acid biosynthesis</keyword>
<evidence type="ECO:0000256" key="5">
    <source>
        <dbReference type="ARBA" id="ARBA00023002"/>
    </source>
</evidence>
<dbReference type="FunFam" id="3.30.360.10:FF:000014">
    <property type="entry name" value="N-acetyl-gamma-glutamyl-phosphate reductase"/>
    <property type="match status" value="1"/>
</dbReference>
<evidence type="ECO:0000256" key="8">
    <source>
        <dbReference type="PROSITE-ProRule" id="PRU10010"/>
    </source>
</evidence>
<evidence type="ECO:0000256" key="2">
    <source>
        <dbReference type="ARBA" id="ARBA00022571"/>
    </source>
</evidence>
<dbReference type="InterPro" id="IPR023013">
    <property type="entry name" value="AGPR_AS"/>
</dbReference>
<dbReference type="GO" id="GO:0006526">
    <property type="term" value="P:L-arginine biosynthetic process"/>
    <property type="evidence" value="ECO:0007669"/>
    <property type="project" value="UniProtKB-UniRule"/>
</dbReference>
<keyword evidence="4 7" id="KW-0521">NADP</keyword>
<dbReference type="SUPFAM" id="SSF51735">
    <property type="entry name" value="NAD(P)-binding Rossmann-fold domains"/>
    <property type="match status" value="1"/>
</dbReference>
<comment type="subcellular location">
    <subcellularLocation>
        <location evidence="7">Cytoplasm</location>
    </subcellularLocation>
</comment>
<evidence type="ECO:0000256" key="1">
    <source>
        <dbReference type="ARBA" id="ARBA00004862"/>
    </source>
</evidence>
<organism evidence="10 11">
    <name type="scientific">Paranoxybacillus vitaminiphilus</name>
    <dbReference type="NCBI Taxonomy" id="581036"/>
    <lineage>
        <taxon>Bacteria</taxon>
        <taxon>Bacillati</taxon>
        <taxon>Bacillota</taxon>
        <taxon>Bacilli</taxon>
        <taxon>Bacillales</taxon>
        <taxon>Anoxybacillaceae</taxon>
        <taxon>Paranoxybacillus</taxon>
    </lineage>
</organism>
<keyword evidence="7" id="KW-0963">Cytoplasm</keyword>
<dbReference type="EMBL" id="QLMH01000014">
    <property type="protein sequence ID" value="RAK17018.1"/>
    <property type="molecule type" value="Genomic_DNA"/>
</dbReference>
<comment type="similarity">
    <text evidence="7">Belongs to the NAGSA dehydrogenase family. Type 1 subfamily.</text>
</comment>
<dbReference type="PROSITE" id="PS01224">
    <property type="entry name" value="ARGC"/>
    <property type="match status" value="1"/>
</dbReference>
<keyword evidence="11" id="KW-1185">Reference proteome</keyword>
<dbReference type="InterPro" id="IPR036291">
    <property type="entry name" value="NAD(P)-bd_dom_sf"/>
</dbReference>
<dbReference type="GO" id="GO:0005737">
    <property type="term" value="C:cytoplasm"/>
    <property type="evidence" value="ECO:0007669"/>
    <property type="project" value="UniProtKB-SubCell"/>
</dbReference>
<dbReference type="GO" id="GO:0051287">
    <property type="term" value="F:NAD binding"/>
    <property type="evidence" value="ECO:0007669"/>
    <property type="project" value="InterPro"/>
</dbReference>
<dbReference type="PANTHER" id="PTHR32338:SF10">
    <property type="entry name" value="N-ACETYL-GAMMA-GLUTAMYL-PHOSPHATE REDUCTASE, CHLOROPLASTIC-RELATED"/>
    <property type="match status" value="1"/>
</dbReference>
<dbReference type="SMART" id="SM00859">
    <property type="entry name" value="Semialdhyde_dh"/>
    <property type="match status" value="1"/>
</dbReference>
<dbReference type="Gene3D" id="3.30.360.10">
    <property type="entry name" value="Dihydrodipicolinate Reductase, domain 2"/>
    <property type="match status" value="1"/>
</dbReference>
<dbReference type="Pfam" id="PF22698">
    <property type="entry name" value="Semialdhyde_dhC_1"/>
    <property type="match status" value="1"/>
</dbReference>
<evidence type="ECO:0000256" key="7">
    <source>
        <dbReference type="HAMAP-Rule" id="MF_00150"/>
    </source>
</evidence>
<dbReference type="OrthoDB" id="9801289at2"/>
<keyword evidence="5 7" id="KW-0560">Oxidoreductase</keyword>
<evidence type="ECO:0000313" key="11">
    <source>
        <dbReference type="Proteomes" id="UP000248555"/>
    </source>
</evidence>
<evidence type="ECO:0000256" key="6">
    <source>
        <dbReference type="ARBA" id="ARBA00050557"/>
    </source>
</evidence>
<dbReference type="EC" id="1.2.1.38" evidence="7"/>
<evidence type="ECO:0000256" key="3">
    <source>
        <dbReference type="ARBA" id="ARBA00022605"/>
    </source>
</evidence>
<protein>
    <recommendedName>
        <fullName evidence="7">N-acetyl-gamma-glutamyl-phosphate reductase</fullName>
        <shortName evidence="7">AGPR</shortName>
        <ecNumber evidence="7">1.2.1.38</ecNumber>
    </recommendedName>
    <alternativeName>
        <fullName evidence="7">N-acetyl-glutamate semialdehyde dehydrogenase</fullName>
        <shortName evidence="7">NAGSA dehydrogenase</shortName>
    </alternativeName>
</protein>
<feature type="domain" description="Semialdehyde dehydrogenase NAD-binding" evidence="9">
    <location>
        <begin position="2"/>
        <end position="141"/>
    </location>
</feature>
<evidence type="ECO:0000256" key="4">
    <source>
        <dbReference type="ARBA" id="ARBA00022857"/>
    </source>
</evidence>
<dbReference type="Proteomes" id="UP000248555">
    <property type="component" value="Unassembled WGS sequence"/>
</dbReference>
<dbReference type="RefSeq" id="WP_111645995.1">
    <property type="nucleotide sequence ID" value="NZ_QLMH01000014.1"/>
</dbReference>
<comment type="function">
    <text evidence="7">Catalyzes the NADPH-dependent reduction of N-acetyl-5-glutamyl phosphate to yield N-acetyl-L-glutamate 5-semialdehyde.</text>
</comment>
<comment type="pathway">
    <text evidence="1 7">Amino-acid biosynthesis; L-arginine biosynthesis; N(2)-acetyl-L-ornithine from L-glutamate: step 3/4.</text>
</comment>
<dbReference type="CDD" id="cd23934">
    <property type="entry name" value="AGPR_1_C"/>
    <property type="match status" value="1"/>
</dbReference>
<dbReference type="HAMAP" id="MF_00150">
    <property type="entry name" value="ArgC_type1"/>
    <property type="match status" value="1"/>
</dbReference>
<dbReference type="InterPro" id="IPR000706">
    <property type="entry name" value="AGPR_type-1"/>
</dbReference>
<dbReference type="AlphaFoldDB" id="A0A327Y7A4"/>
<gene>
    <name evidence="7" type="primary">argC</name>
    <name evidence="10" type="ORF">B0I26_11422</name>
</gene>
<dbReference type="Pfam" id="PF01118">
    <property type="entry name" value="Semialdhyde_dh"/>
    <property type="match status" value="1"/>
</dbReference>
<dbReference type="InterPro" id="IPR000534">
    <property type="entry name" value="Semialdehyde_DH_NAD-bd"/>
</dbReference>
<comment type="caution">
    <text evidence="10">The sequence shown here is derived from an EMBL/GenBank/DDBJ whole genome shotgun (WGS) entry which is preliminary data.</text>
</comment>
<dbReference type="GO" id="GO:0003942">
    <property type="term" value="F:N-acetyl-gamma-glutamyl-phosphate reductase activity"/>
    <property type="evidence" value="ECO:0007669"/>
    <property type="project" value="UniProtKB-UniRule"/>
</dbReference>
<evidence type="ECO:0000313" key="10">
    <source>
        <dbReference type="EMBL" id="RAK17018.1"/>
    </source>
</evidence>
<dbReference type="InterPro" id="IPR050085">
    <property type="entry name" value="AGPR"/>
</dbReference>